<dbReference type="AlphaFoldDB" id="A0A5B7K9H8"/>
<name>A0A5B7K9H8_PORTR</name>
<comment type="caution">
    <text evidence="1">The sequence shown here is derived from an EMBL/GenBank/DDBJ whole genome shotgun (WGS) entry which is preliminary data.</text>
</comment>
<keyword evidence="2" id="KW-1185">Reference proteome</keyword>
<evidence type="ECO:0000313" key="1">
    <source>
        <dbReference type="EMBL" id="MPD05641.1"/>
    </source>
</evidence>
<dbReference type="Proteomes" id="UP000324222">
    <property type="component" value="Unassembled WGS sequence"/>
</dbReference>
<gene>
    <name evidence="1" type="ORF">E2C01_101395</name>
</gene>
<reference evidence="1 2" key="1">
    <citation type="submission" date="2019-05" db="EMBL/GenBank/DDBJ databases">
        <title>Another draft genome of Portunus trituberculatus and its Hox gene families provides insights of decapod evolution.</title>
        <authorList>
            <person name="Jeong J.-H."/>
            <person name="Song I."/>
            <person name="Kim S."/>
            <person name="Choi T."/>
            <person name="Kim D."/>
            <person name="Ryu S."/>
            <person name="Kim W."/>
        </authorList>
    </citation>
    <scope>NUCLEOTIDE SEQUENCE [LARGE SCALE GENOMIC DNA]</scope>
    <source>
        <tissue evidence="1">Muscle</tissue>
    </source>
</reference>
<proteinExistence type="predicted"/>
<dbReference type="EMBL" id="VSRR010146993">
    <property type="protein sequence ID" value="MPD05641.1"/>
    <property type="molecule type" value="Genomic_DNA"/>
</dbReference>
<organism evidence="1 2">
    <name type="scientific">Portunus trituberculatus</name>
    <name type="common">Swimming crab</name>
    <name type="synonym">Neptunus trituberculatus</name>
    <dbReference type="NCBI Taxonomy" id="210409"/>
    <lineage>
        <taxon>Eukaryota</taxon>
        <taxon>Metazoa</taxon>
        <taxon>Ecdysozoa</taxon>
        <taxon>Arthropoda</taxon>
        <taxon>Crustacea</taxon>
        <taxon>Multicrustacea</taxon>
        <taxon>Malacostraca</taxon>
        <taxon>Eumalacostraca</taxon>
        <taxon>Eucarida</taxon>
        <taxon>Decapoda</taxon>
        <taxon>Pleocyemata</taxon>
        <taxon>Brachyura</taxon>
        <taxon>Eubrachyura</taxon>
        <taxon>Portunoidea</taxon>
        <taxon>Portunidae</taxon>
        <taxon>Portuninae</taxon>
        <taxon>Portunus</taxon>
    </lineage>
</organism>
<sequence length="114" mass="12727">MLSCTPVSSPLTVSYLWCNSGSVGLATPFHGLVQFFLSSWCGNTPGFNTGHRVNITTRKQGHLIIVYLQHLPPEVQAHLTLHQVAHLEQAQFLNIGDKHRQLRLRVSYTSIGLH</sequence>
<evidence type="ECO:0000313" key="2">
    <source>
        <dbReference type="Proteomes" id="UP000324222"/>
    </source>
</evidence>
<protein>
    <submittedName>
        <fullName evidence="1">Uncharacterized protein</fullName>
    </submittedName>
</protein>
<accession>A0A5B7K9H8</accession>